<proteinExistence type="predicted"/>
<name>A0A0G4PAG6_PENC3</name>
<evidence type="ECO:0000313" key="2">
    <source>
        <dbReference type="Proteomes" id="UP000053732"/>
    </source>
</evidence>
<dbReference type="Proteomes" id="UP000053732">
    <property type="component" value="Unassembled WGS sequence"/>
</dbReference>
<dbReference type="EMBL" id="HG793142">
    <property type="protein sequence ID" value="CRL23307.1"/>
    <property type="molecule type" value="Genomic_DNA"/>
</dbReference>
<reference evidence="1 2" key="1">
    <citation type="journal article" date="2014" name="Nat. Commun.">
        <title>Multiple recent horizontal transfers of a large genomic region in cheese making fungi.</title>
        <authorList>
            <person name="Cheeseman K."/>
            <person name="Ropars J."/>
            <person name="Renault P."/>
            <person name="Dupont J."/>
            <person name="Gouzy J."/>
            <person name="Branca A."/>
            <person name="Abraham A.L."/>
            <person name="Ceppi M."/>
            <person name="Conseiller E."/>
            <person name="Debuchy R."/>
            <person name="Malagnac F."/>
            <person name="Goarin A."/>
            <person name="Silar P."/>
            <person name="Lacoste S."/>
            <person name="Sallet E."/>
            <person name="Bensimon A."/>
            <person name="Giraud T."/>
            <person name="Brygoo Y."/>
        </authorList>
    </citation>
    <scope>NUCLEOTIDE SEQUENCE [LARGE SCALE GENOMIC DNA]</scope>
    <source>
        <strain evidence="2">FM 013</strain>
    </source>
</reference>
<sequence>MSASAQSPVMPGVDGIRIVSKAAVVQLCKSFGMKSAQRANSVAMYLGTVDTDFTKEFWNGRDWIRLMRDR</sequence>
<accession>A0A0G4PAG6</accession>
<gene>
    <name evidence="1" type="ORF">PCAMFM013_S009g000247</name>
</gene>
<organism evidence="1 2">
    <name type="scientific">Penicillium camemberti (strain FM 013)</name>
    <dbReference type="NCBI Taxonomy" id="1429867"/>
    <lineage>
        <taxon>Eukaryota</taxon>
        <taxon>Fungi</taxon>
        <taxon>Dikarya</taxon>
        <taxon>Ascomycota</taxon>
        <taxon>Pezizomycotina</taxon>
        <taxon>Eurotiomycetes</taxon>
        <taxon>Eurotiomycetidae</taxon>
        <taxon>Eurotiales</taxon>
        <taxon>Aspergillaceae</taxon>
        <taxon>Penicillium</taxon>
    </lineage>
</organism>
<keyword evidence="2" id="KW-1185">Reference proteome</keyword>
<evidence type="ECO:0000313" key="1">
    <source>
        <dbReference type="EMBL" id="CRL23307.1"/>
    </source>
</evidence>
<dbReference type="AlphaFoldDB" id="A0A0G4PAG6"/>
<protein>
    <submittedName>
        <fullName evidence="1">Str. FM013</fullName>
    </submittedName>
</protein>